<dbReference type="Proteomes" id="UP001154312">
    <property type="component" value="Unassembled WGS sequence"/>
</dbReference>
<dbReference type="GO" id="GO:0016757">
    <property type="term" value="F:glycosyltransferase activity"/>
    <property type="evidence" value="ECO:0007669"/>
    <property type="project" value="UniProtKB-KW"/>
</dbReference>
<dbReference type="PANTHER" id="PTHR12526:SF622">
    <property type="entry name" value="GLYCOSYLTRANSFERASE (GROUP I)"/>
    <property type="match status" value="1"/>
</dbReference>
<feature type="domain" description="Glycosyl transferase family 1" evidence="1">
    <location>
        <begin position="221"/>
        <end position="360"/>
    </location>
</feature>
<dbReference type="SUPFAM" id="SSF53756">
    <property type="entry name" value="UDP-Glycosyltransferase/glycogen phosphorylase"/>
    <property type="match status" value="1"/>
</dbReference>
<protein>
    <submittedName>
        <fullName evidence="2">Glycosyltransferase</fullName>
        <ecNumber evidence="2">2.4.-.-</ecNumber>
    </submittedName>
</protein>
<evidence type="ECO:0000259" key="1">
    <source>
        <dbReference type="Pfam" id="PF00534"/>
    </source>
</evidence>
<name>A0A9X4JUU2_9FIRM</name>
<proteinExistence type="predicted"/>
<gene>
    <name evidence="2" type="ORF">L7E55_01035</name>
</gene>
<evidence type="ECO:0000313" key="2">
    <source>
        <dbReference type="EMBL" id="MDF9406956.1"/>
    </source>
</evidence>
<keyword evidence="3" id="KW-1185">Reference proteome</keyword>
<dbReference type="InterPro" id="IPR001296">
    <property type="entry name" value="Glyco_trans_1"/>
</dbReference>
<evidence type="ECO:0000313" key="3">
    <source>
        <dbReference type="Proteomes" id="UP001154312"/>
    </source>
</evidence>
<dbReference type="Pfam" id="PF00534">
    <property type="entry name" value="Glycos_transf_1"/>
    <property type="match status" value="1"/>
</dbReference>
<comment type="caution">
    <text evidence="2">The sequence shown here is derived from an EMBL/GenBank/DDBJ whole genome shotgun (WGS) entry which is preliminary data.</text>
</comment>
<organism evidence="2 3">
    <name type="scientific">Pelotomaculum isophthalicicum JI</name>
    <dbReference type="NCBI Taxonomy" id="947010"/>
    <lineage>
        <taxon>Bacteria</taxon>
        <taxon>Bacillati</taxon>
        <taxon>Bacillota</taxon>
        <taxon>Clostridia</taxon>
        <taxon>Eubacteriales</taxon>
        <taxon>Desulfotomaculaceae</taxon>
        <taxon>Pelotomaculum</taxon>
    </lineage>
</organism>
<dbReference type="Gene3D" id="3.40.50.2000">
    <property type="entry name" value="Glycogen Phosphorylase B"/>
    <property type="match status" value="2"/>
</dbReference>
<dbReference type="PANTHER" id="PTHR12526">
    <property type="entry name" value="GLYCOSYLTRANSFERASE"/>
    <property type="match status" value="1"/>
</dbReference>
<dbReference type="EMBL" id="JAKOAV010000001">
    <property type="protein sequence ID" value="MDF9406956.1"/>
    <property type="molecule type" value="Genomic_DNA"/>
</dbReference>
<reference evidence="2" key="1">
    <citation type="submission" date="2022-02" db="EMBL/GenBank/DDBJ databases">
        <authorList>
            <person name="Leng L."/>
        </authorList>
    </citation>
    <scope>NUCLEOTIDE SEQUENCE</scope>
    <source>
        <strain evidence="2">JI</strain>
    </source>
</reference>
<dbReference type="RefSeq" id="WP_277442100.1">
    <property type="nucleotide sequence ID" value="NZ_JAKOAV010000001.1"/>
</dbReference>
<dbReference type="EC" id="2.4.-.-" evidence="2"/>
<dbReference type="AlphaFoldDB" id="A0A9X4JUU2"/>
<sequence length="401" mass="45780">MGEIRAVVFLGMNPWDYSEINDSVRFLAAACTKVDSLYIEPPRGLRGALNNPAYLLSNIRWRKTDRNGVTVYMPPLGFAPVFFGLRKYADNYTAAKFDRILEELYGRSWREQTLVYISSWSYTQTHFIKRLKPKYLIFHILDDSFAFPEIKNNPRVLAGNKSFYQYMMANSSAVIAVSPELAGKYSALYHRDVHIIKNGVNVEHFRRNEFTPVPEMAGIHQPVLMYTGSFNSWVDLKLLIKLADDRPGYSLVLIGHYYEGSTDANLWQVLLSKANVYWLQSKPYATLPAYMQHAAALLLPRTKDEHSLASDPLKLYEYLSTGKPVISTALPAVGDFREYVYVSDREDFAASIDRAIKEQDPARVRRQVAMMEKHSWRARVNELAGILLANCGTTFVTTQES</sequence>
<accession>A0A9X4JUU2</accession>
<keyword evidence="2" id="KW-0328">Glycosyltransferase</keyword>
<keyword evidence="2" id="KW-0808">Transferase</keyword>